<accession>A0A9P7YJI9</accession>
<dbReference type="EMBL" id="MU251474">
    <property type="protein sequence ID" value="KAG9234138.1"/>
    <property type="molecule type" value="Genomic_DNA"/>
</dbReference>
<reference evidence="3" key="1">
    <citation type="journal article" date="2021" name="IMA Fungus">
        <title>Genomic characterization of three marine fungi, including Emericellopsis atlantica sp. nov. with signatures of a generalist lifestyle and marine biomass degradation.</title>
        <authorList>
            <person name="Hagestad O.C."/>
            <person name="Hou L."/>
            <person name="Andersen J.H."/>
            <person name="Hansen E.H."/>
            <person name="Altermark B."/>
            <person name="Li C."/>
            <person name="Kuhnert E."/>
            <person name="Cox R.J."/>
            <person name="Crous P.W."/>
            <person name="Spatafora J.W."/>
            <person name="Lail K."/>
            <person name="Amirebrahimi M."/>
            <person name="Lipzen A."/>
            <person name="Pangilinan J."/>
            <person name="Andreopoulos W."/>
            <person name="Hayes R.D."/>
            <person name="Ng V."/>
            <person name="Grigoriev I.V."/>
            <person name="Jackson S.A."/>
            <person name="Sutton T.D.S."/>
            <person name="Dobson A.D.W."/>
            <person name="Rama T."/>
        </authorList>
    </citation>
    <scope>NUCLEOTIDE SEQUENCE</scope>
    <source>
        <strain evidence="3">TRa018bII</strain>
    </source>
</reference>
<evidence type="ECO:0000313" key="4">
    <source>
        <dbReference type="Proteomes" id="UP000824998"/>
    </source>
</evidence>
<keyword evidence="1" id="KW-0539">Nucleus</keyword>
<organism evidence="3 4">
    <name type="scientific">Amylocarpus encephaloides</name>
    <dbReference type="NCBI Taxonomy" id="45428"/>
    <lineage>
        <taxon>Eukaryota</taxon>
        <taxon>Fungi</taxon>
        <taxon>Dikarya</taxon>
        <taxon>Ascomycota</taxon>
        <taxon>Pezizomycotina</taxon>
        <taxon>Leotiomycetes</taxon>
        <taxon>Helotiales</taxon>
        <taxon>Helotiales incertae sedis</taxon>
        <taxon>Amylocarpus</taxon>
    </lineage>
</organism>
<dbReference type="InterPro" id="IPR001138">
    <property type="entry name" value="Zn2Cys6_DnaBD"/>
</dbReference>
<name>A0A9P7YJI9_9HELO</name>
<dbReference type="InterPro" id="IPR036864">
    <property type="entry name" value="Zn2-C6_fun-type_DNA-bd_sf"/>
</dbReference>
<feature type="domain" description="Zn(2)-C6 fungal-type" evidence="2">
    <location>
        <begin position="12"/>
        <end position="42"/>
    </location>
</feature>
<dbReference type="Pfam" id="PF00172">
    <property type="entry name" value="Zn_clus"/>
    <property type="match status" value="1"/>
</dbReference>
<dbReference type="CDD" id="cd00067">
    <property type="entry name" value="GAL4"/>
    <property type="match status" value="1"/>
</dbReference>
<dbReference type="AlphaFoldDB" id="A0A9P7YJI9"/>
<dbReference type="PANTHER" id="PTHR31668:SF4">
    <property type="entry name" value="TRANSCRIPTIONAL ACTIVATOR PROTEIN DAL81"/>
    <property type="match status" value="1"/>
</dbReference>
<protein>
    <recommendedName>
        <fullName evidence="2">Zn(2)-C6 fungal-type domain-containing protein</fullName>
    </recommendedName>
</protein>
<dbReference type="SUPFAM" id="SSF57701">
    <property type="entry name" value="Zn2/Cys6 DNA-binding domain"/>
    <property type="match status" value="1"/>
</dbReference>
<proteinExistence type="predicted"/>
<keyword evidence="4" id="KW-1185">Reference proteome</keyword>
<sequence length="412" mass="46182">MLVKDKIVKHRACDECRTRKLACSKDPDSCERCKREKIKCHYSEQKPMGRPRKRQFIETQEGLMPDSTVESLDLGPLPFDMNDYQYDDMAPAQPYYTNTSMLGMPPEGHQPGKMAATEYGKSLWHFGDGEMLGVAPINFDDNLNYDTIDPSLDRVPQLLTTSDKSTSPESGNSPPQDISAPLLPCSCLASMYLALASLQQLPTDIVQALSTVRGAGQTAARTIWCPQCGAVMVEKKMPMIDGFQNIMLLGTLLPIIVHGYHKLLQMIDDEMNAALAAGATKSFRFHDYGGLCQVQQTIKGEMACLEKEMMFKPVDMPPMQWRNTIRALLRVDIYGHEHAGFKHKGLKGLVEEIEQRQIARHKWLDTLPPEQLEELHAEAPFTSRRTCLGEQTHGCIQILEMAKKSLSNLVIA</sequence>
<dbReference type="OrthoDB" id="3498215at2759"/>
<comment type="caution">
    <text evidence="3">The sequence shown here is derived from an EMBL/GenBank/DDBJ whole genome shotgun (WGS) entry which is preliminary data.</text>
</comment>
<dbReference type="SMART" id="SM00066">
    <property type="entry name" value="GAL4"/>
    <property type="match status" value="1"/>
</dbReference>
<dbReference type="InterPro" id="IPR050797">
    <property type="entry name" value="Carb_Metab_Trans_Reg"/>
</dbReference>
<evidence type="ECO:0000313" key="3">
    <source>
        <dbReference type="EMBL" id="KAG9234138.1"/>
    </source>
</evidence>
<gene>
    <name evidence="3" type="ORF">BJ875DRAFT_377130</name>
</gene>
<dbReference type="PROSITE" id="PS00463">
    <property type="entry name" value="ZN2_CY6_FUNGAL_1"/>
    <property type="match status" value="1"/>
</dbReference>
<dbReference type="Proteomes" id="UP000824998">
    <property type="component" value="Unassembled WGS sequence"/>
</dbReference>
<dbReference type="GO" id="GO:0001080">
    <property type="term" value="P:nitrogen catabolite activation of transcription from RNA polymerase II promoter"/>
    <property type="evidence" value="ECO:0007669"/>
    <property type="project" value="TreeGrafter"/>
</dbReference>
<evidence type="ECO:0000256" key="1">
    <source>
        <dbReference type="ARBA" id="ARBA00023242"/>
    </source>
</evidence>
<dbReference type="GO" id="GO:0000981">
    <property type="term" value="F:DNA-binding transcription factor activity, RNA polymerase II-specific"/>
    <property type="evidence" value="ECO:0007669"/>
    <property type="project" value="InterPro"/>
</dbReference>
<evidence type="ECO:0000259" key="2">
    <source>
        <dbReference type="PROSITE" id="PS50048"/>
    </source>
</evidence>
<dbReference type="GO" id="GO:0005634">
    <property type="term" value="C:nucleus"/>
    <property type="evidence" value="ECO:0007669"/>
    <property type="project" value="TreeGrafter"/>
</dbReference>
<dbReference type="PANTHER" id="PTHR31668">
    <property type="entry name" value="GLUCOSE TRANSPORT TRANSCRIPTION REGULATOR RGT1-RELATED-RELATED"/>
    <property type="match status" value="1"/>
</dbReference>
<dbReference type="PROSITE" id="PS50048">
    <property type="entry name" value="ZN2_CY6_FUNGAL_2"/>
    <property type="match status" value="1"/>
</dbReference>
<dbReference type="GO" id="GO:0008270">
    <property type="term" value="F:zinc ion binding"/>
    <property type="evidence" value="ECO:0007669"/>
    <property type="project" value="InterPro"/>
</dbReference>
<dbReference type="Gene3D" id="4.10.240.10">
    <property type="entry name" value="Zn(2)-C6 fungal-type DNA-binding domain"/>
    <property type="match status" value="1"/>
</dbReference>